<proteinExistence type="inferred from homology"/>
<accession>A0A168SYC6</accession>
<protein>
    <submittedName>
        <fullName evidence="10">Uncharacterized protein</fullName>
    </submittedName>
</protein>
<dbReference type="PANTHER" id="PTHR10130:SF0">
    <property type="entry name" value="GH08708P"/>
    <property type="match status" value="1"/>
</dbReference>
<evidence type="ECO:0000256" key="9">
    <source>
        <dbReference type="SAM" id="MobiDB-lite"/>
    </source>
</evidence>
<dbReference type="PROSITE" id="PS50293">
    <property type="entry name" value="TPR_REGION"/>
    <property type="match status" value="1"/>
</dbReference>
<dbReference type="Pfam" id="PF13432">
    <property type="entry name" value="TPR_16"/>
    <property type="match status" value="1"/>
</dbReference>
<name>A0A168SYC6_ABSGL</name>
<evidence type="ECO:0000313" key="11">
    <source>
        <dbReference type="Proteomes" id="UP000078561"/>
    </source>
</evidence>
<dbReference type="GO" id="GO:0005778">
    <property type="term" value="C:peroxisomal membrane"/>
    <property type="evidence" value="ECO:0007669"/>
    <property type="project" value="TreeGrafter"/>
</dbReference>
<feature type="repeat" description="TPR" evidence="8">
    <location>
        <begin position="473"/>
        <end position="506"/>
    </location>
</feature>
<dbReference type="InParanoid" id="A0A168SYC6"/>
<dbReference type="EMBL" id="LT554985">
    <property type="protein sequence ID" value="SAM09152.1"/>
    <property type="molecule type" value="Genomic_DNA"/>
</dbReference>
<keyword evidence="4" id="KW-0963">Cytoplasm</keyword>
<dbReference type="PANTHER" id="PTHR10130">
    <property type="entry name" value="PEROXISOMAL TARGETING SIGNAL 1 RECEPTOR PEX5"/>
    <property type="match status" value="1"/>
</dbReference>
<sequence length="589" mass="65983">MAFANGGGGADCSAGANPMSQMLKQFNQDRSLQRDRFDPAIGSSGLQQGMRTQSGRPGFQQDDNMVNEFFGQDHPATTMGPNPFQFSELQRELENVRQHSHMQGPVGGDWSAEFGRQGPQIWELKPEEEVAMEKAFEESRLAAGHNASAWREEFMNHPEVAHMNPHQVAEFEQAFQRHFDWSSEFSAVDGGKGKERMIQLNNPAGWDEQFAAFDTVQSGGETEEEMARKVEEAAAAQDPNDLGELEDLWQNMRESMFKDGEDNWEEDFNNFSSSINGQSIYKPDLGDYVFEVENHFMNHPDPLTEGLRLLEHGNSLSETALAFEAVVQKDPLNSEAWMHLGNIQAQNEKEEPAIRALEKAVDTDPGNFAALMSLAVSYTNESYDQAAYQTLEKWITQRYPKLIGVQDGPKMGNPFELHSHVTDLFLTAARQAPAHGMDPDVQVGLGVLFYGSGDLDKAVDCFVSALNGRPNDYLLWNRLGATLANNGRSEEAIDAYHKALELRPSFVRARYNLGVSCINIGCYKEAAEHLLTGLSMHKRMGVDIDEGVNVSSNLWEMLRKTFIMMDRRDLADKAVAGADIKQFRNEFEF</sequence>
<feature type="region of interest" description="Disordered" evidence="9">
    <location>
        <begin position="36"/>
        <end position="58"/>
    </location>
</feature>
<dbReference type="AlphaFoldDB" id="A0A168SYC6"/>
<evidence type="ECO:0000256" key="3">
    <source>
        <dbReference type="ARBA" id="ARBA00005348"/>
    </source>
</evidence>
<feature type="repeat" description="TPR" evidence="8">
    <location>
        <begin position="439"/>
        <end position="472"/>
    </location>
</feature>
<keyword evidence="5" id="KW-0677">Repeat</keyword>
<comment type="similarity">
    <text evidence="3">Belongs to the peroxisomal targeting signal receptor family.</text>
</comment>
<evidence type="ECO:0000256" key="7">
    <source>
        <dbReference type="ARBA" id="ARBA00023140"/>
    </source>
</evidence>
<dbReference type="InterPro" id="IPR011990">
    <property type="entry name" value="TPR-like_helical_dom_sf"/>
</dbReference>
<reference evidence="10" key="1">
    <citation type="submission" date="2016-04" db="EMBL/GenBank/DDBJ databases">
        <authorList>
            <person name="Evans L.H."/>
            <person name="Alamgir A."/>
            <person name="Owens N."/>
            <person name="Weber N.D."/>
            <person name="Virtaneva K."/>
            <person name="Barbian K."/>
            <person name="Babar A."/>
            <person name="Rosenke K."/>
        </authorList>
    </citation>
    <scope>NUCLEOTIDE SEQUENCE [LARGE SCALE GENOMIC DNA]</scope>
    <source>
        <strain evidence="10">CBS 101.48</strain>
    </source>
</reference>
<dbReference type="OrthoDB" id="10006023at2759"/>
<dbReference type="SUPFAM" id="SSF48452">
    <property type="entry name" value="TPR-like"/>
    <property type="match status" value="1"/>
</dbReference>
<keyword evidence="7" id="KW-0576">Peroxisome</keyword>
<keyword evidence="11" id="KW-1185">Reference proteome</keyword>
<evidence type="ECO:0000256" key="8">
    <source>
        <dbReference type="PROSITE-ProRule" id="PRU00339"/>
    </source>
</evidence>
<dbReference type="GO" id="GO:0005829">
    <property type="term" value="C:cytosol"/>
    <property type="evidence" value="ECO:0007669"/>
    <property type="project" value="TreeGrafter"/>
</dbReference>
<evidence type="ECO:0000256" key="1">
    <source>
        <dbReference type="ARBA" id="ARBA00004275"/>
    </source>
</evidence>
<feature type="compositionally biased region" description="Polar residues" evidence="9">
    <location>
        <begin position="44"/>
        <end position="55"/>
    </location>
</feature>
<dbReference type="OMA" id="DHETWEA"/>
<organism evidence="10">
    <name type="scientific">Absidia glauca</name>
    <name type="common">Pin mould</name>
    <dbReference type="NCBI Taxonomy" id="4829"/>
    <lineage>
        <taxon>Eukaryota</taxon>
        <taxon>Fungi</taxon>
        <taxon>Fungi incertae sedis</taxon>
        <taxon>Mucoromycota</taxon>
        <taxon>Mucoromycotina</taxon>
        <taxon>Mucoromycetes</taxon>
        <taxon>Mucorales</taxon>
        <taxon>Cunninghamellaceae</taxon>
        <taxon>Absidia</taxon>
    </lineage>
</organism>
<evidence type="ECO:0000313" key="10">
    <source>
        <dbReference type="EMBL" id="SAM09152.1"/>
    </source>
</evidence>
<dbReference type="GO" id="GO:0005052">
    <property type="term" value="F:peroxisome matrix targeting signal-1 binding"/>
    <property type="evidence" value="ECO:0007669"/>
    <property type="project" value="TreeGrafter"/>
</dbReference>
<keyword evidence="6 8" id="KW-0802">TPR repeat</keyword>
<dbReference type="InterPro" id="IPR019734">
    <property type="entry name" value="TPR_rpt"/>
</dbReference>
<dbReference type="Pfam" id="PF00515">
    <property type="entry name" value="TPR_1"/>
    <property type="match status" value="1"/>
</dbReference>
<dbReference type="SMART" id="SM00028">
    <property type="entry name" value="TPR"/>
    <property type="match status" value="4"/>
</dbReference>
<dbReference type="InterPro" id="IPR024111">
    <property type="entry name" value="PEX5/PEX5L"/>
</dbReference>
<dbReference type="Gene3D" id="1.25.40.10">
    <property type="entry name" value="Tetratricopeptide repeat domain"/>
    <property type="match status" value="1"/>
</dbReference>
<comment type="subcellular location">
    <subcellularLocation>
        <location evidence="2">Cytoplasm</location>
    </subcellularLocation>
    <subcellularLocation>
        <location evidence="1">Peroxisome</location>
    </subcellularLocation>
</comment>
<dbReference type="Proteomes" id="UP000078561">
    <property type="component" value="Unassembled WGS sequence"/>
</dbReference>
<evidence type="ECO:0000256" key="2">
    <source>
        <dbReference type="ARBA" id="ARBA00004496"/>
    </source>
</evidence>
<evidence type="ECO:0000256" key="4">
    <source>
        <dbReference type="ARBA" id="ARBA00022490"/>
    </source>
</evidence>
<dbReference type="STRING" id="4829.A0A168SYC6"/>
<dbReference type="PROSITE" id="PS50005">
    <property type="entry name" value="TPR"/>
    <property type="match status" value="3"/>
</dbReference>
<evidence type="ECO:0000256" key="6">
    <source>
        <dbReference type="ARBA" id="ARBA00022803"/>
    </source>
</evidence>
<gene>
    <name evidence="10" type="primary">ABSGL_14826.1 scaffold 14966</name>
</gene>
<dbReference type="GO" id="GO:0016560">
    <property type="term" value="P:protein import into peroxisome matrix, docking"/>
    <property type="evidence" value="ECO:0007669"/>
    <property type="project" value="TreeGrafter"/>
</dbReference>
<evidence type="ECO:0000256" key="5">
    <source>
        <dbReference type="ARBA" id="ARBA00022737"/>
    </source>
</evidence>
<feature type="repeat" description="TPR" evidence="8">
    <location>
        <begin position="334"/>
        <end position="367"/>
    </location>
</feature>
<dbReference type="FunCoup" id="A0A168SYC6">
    <property type="interactions" value="134"/>
</dbReference>